<dbReference type="GO" id="GO:0004064">
    <property type="term" value="F:arylesterase activity"/>
    <property type="evidence" value="ECO:0007669"/>
    <property type="project" value="UniProtKB-EC"/>
</dbReference>
<dbReference type="Pfam" id="PF13472">
    <property type="entry name" value="Lipase_GDSL_2"/>
    <property type="match status" value="1"/>
</dbReference>
<dbReference type="Gene3D" id="3.40.50.1110">
    <property type="entry name" value="SGNH hydrolase"/>
    <property type="match status" value="1"/>
</dbReference>
<sequence>MSGFYPLFLLPLSINKRKILDGSFFEEGMGFMAKIDIVGMGDSLTWGYPFGPEASWLELAARETGLVAKNQGISGETTGEMLARFDDDVIRLKPHVVTIMGGTNDAWVGYTAAEVEENLKAMVASALQAGIKPVLCLPPPLCRTGSDIPLSFLEKMAALLAEYRNVFRQLAAIEGLKLIDFFNPLLDPATGWGRKEYFVDDAHPSKAGYRVMAAAVLPFFREIKRGT</sequence>
<feature type="domain" description="SGNH hydrolase-type esterase" evidence="1">
    <location>
        <begin position="40"/>
        <end position="211"/>
    </location>
</feature>
<dbReference type="EMBL" id="PVXM01000003">
    <property type="protein sequence ID" value="PRR75787.1"/>
    <property type="molecule type" value="Genomic_DNA"/>
</dbReference>
<proteinExistence type="predicted"/>
<evidence type="ECO:0000259" key="1">
    <source>
        <dbReference type="Pfam" id="PF13472"/>
    </source>
</evidence>
<organism evidence="2 3">
    <name type="scientific">Neomoorella humiferrea</name>
    <dbReference type="NCBI Taxonomy" id="676965"/>
    <lineage>
        <taxon>Bacteria</taxon>
        <taxon>Bacillati</taxon>
        <taxon>Bacillota</taxon>
        <taxon>Clostridia</taxon>
        <taxon>Neomoorellales</taxon>
        <taxon>Neomoorellaceae</taxon>
        <taxon>Neomoorella</taxon>
    </lineage>
</organism>
<dbReference type="InterPro" id="IPR051532">
    <property type="entry name" value="Ester_Hydrolysis_Enzymes"/>
</dbReference>
<dbReference type="InterPro" id="IPR013830">
    <property type="entry name" value="SGNH_hydro"/>
</dbReference>
<dbReference type="PANTHER" id="PTHR30383:SF5">
    <property type="entry name" value="SGNH HYDROLASE-TYPE ESTERASE DOMAIN-CONTAINING PROTEIN"/>
    <property type="match status" value="1"/>
</dbReference>
<name>A0A2T0AY18_9FIRM</name>
<reference evidence="2 3" key="1">
    <citation type="submission" date="2018-03" db="EMBL/GenBank/DDBJ databases">
        <title>Genome sequence of Moorella humiferrea DSM 23265.</title>
        <authorList>
            <person name="Poehlein A."/>
            <person name="Daniel R."/>
        </authorList>
    </citation>
    <scope>NUCLEOTIDE SEQUENCE [LARGE SCALE GENOMIC DNA]</scope>
    <source>
        <strain evidence="2 3">DSM 23265</strain>
    </source>
</reference>
<evidence type="ECO:0000313" key="3">
    <source>
        <dbReference type="Proteomes" id="UP000238415"/>
    </source>
</evidence>
<dbReference type="Proteomes" id="UP000238415">
    <property type="component" value="Unassembled WGS sequence"/>
</dbReference>
<comment type="caution">
    <text evidence="2">The sequence shown here is derived from an EMBL/GenBank/DDBJ whole genome shotgun (WGS) entry which is preliminary data.</text>
</comment>
<keyword evidence="2" id="KW-0378">Hydrolase</keyword>
<dbReference type="InterPro" id="IPR036514">
    <property type="entry name" value="SGNH_hydro_sf"/>
</dbReference>
<dbReference type="CDD" id="cd04501">
    <property type="entry name" value="SGNH_hydrolase_like_4"/>
    <property type="match status" value="1"/>
</dbReference>
<dbReference type="EC" id="3.1.1.2" evidence="2"/>
<dbReference type="SUPFAM" id="SSF52266">
    <property type="entry name" value="SGNH hydrolase"/>
    <property type="match status" value="1"/>
</dbReference>
<keyword evidence="3" id="KW-1185">Reference proteome</keyword>
<dbReference type="PANTHER" id="PTHR30383">
    <property type="entry name" value="THIOESTERASE 1/PROTEASE 1/LYSOPHOSPHOLIPASE L1"/>
    <property type="match status" value="1"/>
</dbReference>
<dbReference type="AlphaFoldDB" id="A0A2T0AY18"/>
<evidence type="ECO:0000313" key="2">
    <source>
        <dbReference type="EMBL" id="PRR75787.1"/>
    </source>
</evidence>
<gene>
    <name evidence="2" type="ORF">MOHU_01680</name>
</gene>
<protein>
    <submittedName>
        <fullName evidence="2">Arylesterase</fullName>
        <ecNumber evidence="2">3.1.1.2</ecNumber>
    </submittedName>
</protein>
<accession>A0A2T0AY18</accession>
<dbReference type="GO" id="GO:0004622">
    <property type="term" value="F:phosphatidylcholine lysophospholipase activity"/>
    <property type="evidence" value="ECO:0007669"/>
    <property type="project" value="TreeGrafter"/>
</dbReference>